<evidence type="ECO:0000256" key="1">
    <source>
        <dbReference type="SAM" id="SignalP"/>
    </source>
</evidence>
<accession>A0A8T9Q759</accession>
<proteinExistence type="predicted"/>
<dbReference type="AlphaFoldDB" id="A0A8T9Q759"/>
<dbReference type="EMBL" id="CP095046">
    <property type="protein sequence ID" value="UOQ71610.1"/>
    <property type="molecule type" value="Genomic_DNA"/>
</dbReference>
<dbReference type="Proteomes" id="UP000831796">
    <property type="component" value="Chromosome"/>
</dbReference>
<reference evidence="2" key="1">
    <citation type="submission" date="2022-04" db="EMBL/GenBank/DDBJ databases">
        <title>Hymenobacter sp. isolated from the air.</title>
        <authorList>
            <person name="Won M."/>
            <person name="Lee C.-M."/>
            <person name="Woen H.-Y."/>
            <person name="Kwon S.-W."/>
        </authorList>
    </citation>
    <scope>NUCLEOTIDE SEQUENCE</scope>
    <source>
        <strain evidence="2">5116S-3</strain>
    </source>
</reference>
<dbReference type="RefSeq" id="WP_244675017.1">
    <property type="nucleotide sequence ID" value="NZ_CP095046.1"/>
</dbReference>
<feature type="signal peptide" evidence="1">
    <location>
        <begin position="1"/>
        <end position="25"/>
    </location>
</feature>
<protein>
    <submittedName>
        <fullName evidence="2">Uncharacterized protein</fullName>
    </submittedName>
</protein>
<sequence>MRTILLRSFLVLLFLAGLAAAPAAASHLVGGEMSYKYLDANGSSSATPYRYRITVLLYINWECGNTADVSNVPDGRCNIFVNIYNKQNGTRINSGQAAQNFNCAQVTCPGRPSQVDAQPQGSYRLPRISNPSITPPLPGAARCPAARPHPCACAATKPLWSYPWPSKATTRCIPTARATAPSTICCSPTTRTRPSSPTWRPPAAQQLADFLGYGSRGYLPG</sequence>
<gene>
    <name evidence="2" type="ORF">MUN79_23840</name>
</gene>
<evidence type="ECO:0000313" key="3">
    <source>
        <dbReference type="Proteomes" id="UP000831796"/>
    </source>
</evidence>
<name>A0A8T9Q759_9BACT</name>
<organism evidence="2 3">
    <name type="scientific">Hymenobacter cellulosilyticus</name>
    <dbReference type="NCBI Taxonomy" id="2932248"/>
    <lineage>
        <taxon>Bacteria</taxon>
        <taxon>Pseudomonadati</taxon>
        <taxon>Bacteroidota</taxon>
        <taxon>Cytophagia</taxon>
        <taxon>Cytophagales</taxon>
        <taxon>Hymenobacteraceae</taxon>
        <taxon>Hymenobacter</taxon>
    </lineage>
</organism>
<evidence type="ECO:0000313" key="2">
    <source>
        <dbReference type="EMBL" id="UOQ71610.1"/>
    </source>
</evidence>
<keyword evidence="1" id="KW-0732">Signal</keyword>
<dbReference type="KEGG" id="hcu:MUN79_23840"/>
<feature type="chain" id="PRO_5035893432" evidence="1">
    <location>
        <begin position="26"/>
        <end position="221"/>
    </location>
</feature>
<keyword evidence="3" id="KW-1185">Reference proteome</keyword>